<gene>
    <name evidence="7" type="ORF">GCM10011516_02310</name>
</gene>
<evidence type="ECO:0000256" key="3">
    <source>
        <dbReference type="ARBA" id="ARBA00022729"/>
    </source>
</evidence>
<dbReference type="InterPro" id="IPR011990">
    <property type="entry name" value="TPR-like_helical_dom_sf"/>
</dbReference>
<comment type="similarity">
    <text evidence="2">Belongs to the SusD family.</text>
</comment>
<evidence type="ECO:0000256" key="4">
    <source>
        <dbReference type="ARBA" id="ARBA00023136"/>
    </source>
</evidence>
<dbReference type="PROSITE" id="PS51257">
    <property type="entry name" value="PROKAR_LIPOPROTEIN"/>
    <property type="match status" value="1"/>
</dbReference>
<dbReference type="Proteomes" id="UP000614460">
    <property type="component" value="Unassembled WGS sequence"/>
</dbReference>
<evidence type="ECO:0000256" key="1">
    <source>
        <dbReference type="ARBA" id="ARBA00004442"/>
    </source>
</evidence>
<reference evidence="7" key="2">
    <citation type="submission" date="2020-09" db="EMBL/GenBank/DDBJ databases">
        <authorList>
            <person name="Sun Q."/>
            <person name="Zhou Y."/>
        </authorList>
    </citation>
    <scope>NUCLEOTIDE SEQUENCE</scope>
    <source>
        <strain evidence="7">CGMCC 1.15966</strain>
    </source>
</reference>
<protein>
    <recommendedName>
        <fullName evidence="6">RagB/SusD domain-containing protein</fullName>
    </recommendedName>
</protein>
<proteinExistence type="inferred from homology"/>
<organism evidence="7 8">
    <name type="scientific">Sphingobacterium cellulitidis</name>
    <dbReference type="NCBI Taxonomy" id="1768011"/>
    <lineage>
        <taxon>Bacteria</taxon>
        <taxon>Pseudomonadati</taxon>
        <taxon>Bacteroidota</taxon>
        <taxon>Sphingobacteriia</taxon>
        <taxon>Sphingobacteriales</taxon>
        <taxon>Sphingobacteriaceae</taxon>
        <taxon>Sphingobacterium</taxon>
    </lineage>
</organism>
<dbReference type="SUPFAM" id="SSF48452">
    <property type="entry name" value="TPR-like"/>
    <property type="match status" value="1"/>
</dbReference>
<dbReference type="AlphaFoldDB" id="A0A8H9KSV9"/>
<dbReference type="EMBL" id="BMKM01000001">
    <property type="protein sequence ID" value="GGE08083.1"/>
    <property type="molecule type" value="Genomic_DNA"/>
</dbReference>
<keyword evidence="3" id="KW-0732">Signal</keyword>
<keyword evidence="5" id="KW-0998">Cell outer membrane</keyword>
<name>A0A8H9KSV9_9SPHI</name>
<comment type="subcellular location">
    <subcellularLocation>
        <location evidence="1">Cell outer membrane</location>
    </subcellularLocation>
</comment>
<accession>A0A8H9KSV9</accession>
<dbReference type="Gene3D" id="1.25.40.390">
    <property type="match status" value="1"/>
</dbReference>
<feature type="domain" description="RagB/SusD" evidence="6">
    <location>
        <begin position="287"/>
        <end position="599"/>
    </location>
</feature>
<sequence length="599" mass="68992">MKQYIKLSFIAISLLALGGCNDSYLDRLPETKVQKENFFKTESDLEMYVLNLYDFQNNSFYEQDATTDNASTTGNKEIKNIMLGTASANTVTTGWSWEKLRDINFMLENLSQAKISEAKLKHYEGLARYFRARFYVDKIQRFSDVPWVDKVVNADDEKALFGKRDSRELVVQKIMEDFKFAFENVEATKVAGKVNKWVIGQEYCRFALFEGTYRKYHKYLNLDKSVNDFLTIAYQTAENIMNNGGYSIHNTGKTDADYASLYNSPNLESNNEIILGRFYANNVINRDQWPGMFGNYEYYPLRDMVQSYLMKDGSIYTNKPGYEKFSFVQEFKDRDPRLAQTYAAPGWHLVYVSTYSQGPGLYVQQLSKNFSGYHQIKGFLNTSVQEDRFNIDIPLYRYAEVLLTFAEAKAELGILNNQADLDKSINLLRRRAGMPNMTLNPVLDPKLANDFKETTGPHQSLILEIRRERRVELAFEGFRFMDLMRWKAGKLLEKKPQGIYFSGLGDHDVTGDGVPDIKLIASNQSLPEVREKNSLGVTLRYYKVGKIGQDVSVFLSDGNSGYIDVVDKVGSFDEPKYYYRPIPKNDTDINPNLKQIFGW</sequence>
<keyword evidence="4" id="KW-0472">Membrane</keyword>
<evidence type="ECO:0000313" key="8">
    <source>
        <dbReference type="Proteomes" id="UP000614460"/>
    </source>
</evidence>
<dbReference type="InterPro" id="IPR012944">
    <property type="entry name" value="SusD_RagB_dom"/>
</dbReference>
<reference evidence="7" key="1">
    <citation type="journal article" date="2014" name="Int. J. Syst. Evol. Microbiol.">
        <title>Complete genome sequence of Corynebacterium casei LMG S-19264T (=DSM 44701T), isolated from a smear-ripened cheese.</title>
        <authorList>
            <consortium name="US DOE Joint Genome Institute (JGI-PGF)"/>
            <person name="Walter F."/>
            <person name="Albersmeier A."/>
            <person name="Kalinowski J."/>
            <person name="Ruckert C."/>
        </authorList>
    </citation>
    <scope>NUCLEOTIDE SEQUENCE</scope>
    <source>
        <strain evidence="7">CGMCC 1.15966</strain>
    </source>
</reference>
<comment type="caution">
    <text evidence="7">The sequence shown here is derived from an EMBL/GenBank/DDBJ whole genome shotgun (WGS) entry which is preliminary data.</text>
</comment>
<evidence type="ECO:0000313" key="7">
    <source>
        <dbReference type="EMBL" id="GGE08083.1"/>
    </source>
</evidence>
<dbReference type="Pfam" id="PF07980">
    <property type="entry name" value="SusD_RagB"/>
    <property type="match status" value="1"/>
</dbReference>
<evidence type="ECO:0000256" key="5">
    <source>
        <dbReference type="ARBA" id="ARBA00023237"/>
    </source>
</evidence>
<evidence type="ECO:0000256" key="2">
    <source>
        <dbReference type="ARBA" id="ARBA00006275"/>
    </source>
</evidence>
<dbReference type="GO" id="GO:0009279">
    <property type="term" value="C:cell outer membrane"/>
    <property type="evidence" value="ECO:0007669"/>
    <property type="project" value="UniProtKB-SubCell"/>
</dbReference>
<dbReference type="RefSeq" id="WP_182498023.1">
    <property type="nucleotide sequence ID" value="NZ_BMKM01000001.1"/>
</dbReference>
<keyword evidence="8" id="KW-1185">Reference proteome</keyword>
<evidence type="ECO:0000259" key="6">
    <source>
        <dbReference type="Pfam" id="PF07980"/>
    </source>
</evidence>